<dbReference type="EMBL" id="JACHGH010000003">
    <property type="protein sequence ID" value="MBB6452852.1"/>
    <property type="molecule type" value="Genomic_DNA"/>
</dbReference>
<dbReference type="SUPFAM" id="SSF53218">
    <property type="entry name" value="Molybdenum cofactor biosynthesis proteins"/>
    <property type="match status" value="1"/>
</dbReference>
<dbReference type="PANTHER" id="PTHR13939:SF0">
    <property type="entry name" value="NMN AMIDOHYDROLASE-LIKE PROTEIN YFAY"/>
    <property type="match status" value="1"/>
</dbReference>
<protein>
    <recommendedName>
        <fullName evidence="1">Putative competence-damage inducible protein</fullName>
    </recommendedName>
</protein>
<dbReference type="NCBIfam" id="NF001813">
    <property type="entry name" value="PRK00549.1"/>
    <property type="match status" value="1"/>
</dbReference>
<evidence type="ECO:0000256" key="1">
    <source>
        <dbReference type="HAMAP-Rule" id="MF_00226"/>
    </source>
</evidence>
<evidence type="ECO:0000313" key="3">
    <source>
        <dbReference type="EMBL" id="MBB6452852.1"/>
    </source>
</evidence>
<feature type="domain" description="MoaB/Mog" evidence="2">
    <location>
        <begin position="7"/>
        <end position="174"/>
    </location>
</feature>
<name>A0A841Q395_9BACI</name>
<dbReference type="InterPro" id="IPR036425">
    <property type="entry name" value="MoaB/Mog-like_dom_sf"/>
</dbReference>
<dbReference type="Proteomes" id="UP000581688">
    <property type="component" value="Unassembled WGS sequence"/>
</dbReference>
<dbReference type="InterPro" id="IPR001453">
    <property type="entry name" value="MoaB/Mog_dom"/>
</dbReference>
<dbReference type="InterPro" id="IPR041424">
    <property type="entry name" value="CinA_KH"/>
</dbReference>
<dbReference type="HAMAP" id="MF_00226_B">
    <property type="entry name" value="CinA_B"/>
    <property type="match status" value="1"/>
</dbReference>
<dbReference type="PANTHER" id="PTHR13939">
    <property type="entry name" value="NICOTINAMIDE-NUCLEOTIDE AMIDOHYDROLASE PNCC"/>
    <property type="match status" value="1"/>
</dbReference>
<dbReference type="Pfam" id="PF18146">
    <property type="entry name" value="CinA_KH"/>
    <property type="match status" value="1"/>
</dbReference>
<proteinExistence type="inferred from homology"/>
<keyword evidence="4" id="KW-1185">Reference proteome</keyword>
<organism evidence="3 4">
    <name type="scientific">Salirhabdus euzebyi</name>
    <dbReference type="NCBI Taxonomy" id="394506"/>
    <lineage>
        <taxon>Bacteria</taxon>
        <taxon>Bacillati</taxon>
        <taxon>Bacillota</taxon>
        <taxon>Bacilli</taxon>
        <taxon>Bacillales</taxon>
        <taxon>Bacillaceae</taxon>
        <taxon>Salirhabdus</taxon>
    </lineage>
</organism>
<dbReference type="InterPro" id="IPR036653">
    <property type="entry name" value="CinA-like_C"/>
</dbReference>
<dbReference type="Gene3D" id="3.40.980.10">
    <property type="entry name" value="MoaB/Mog-like domain"/>
    <property type="match status" value="1"/>
</dbReference>
<dbReference type="Pfam" id="PF00994">
    <property type="entry name" value="MoCF_biosynth"/>
    <property type="match status" value="1"/>
</dbReference>
<comment type="caution">
    <text evidence="3">The sequence shown here is derived from an EMBL/GenBank/DDBJ whole genome shotgun (WGS) entry which is preliminary data.</text>
</comment>
<dbReference type="Gene3D" id="3.90.950.20">
    <property type="entry name" value="CinA-like"/>
    <property type="match status" value="1"/>
</dbReference>
<dbReference type="AlphaFoldDB" id="A0A841Q395"/>
<gene>
    <name evidence="1" type="primary">cinA</name>
    <name evidence="3" type="ORF">HNQ94_001298</name>
</gene>
<dbReference type="SMART" id="SM00852">
    <property type="entry name" value="MoCF_biosynth"/>
    <property type="match status" value="1"/>
</dbReference>
<dbReference type="Gene3D" id="3.30.70.2860">
    <property type="match status" value="1"/>
</dbReference>
<dbReference type="NCBIfam" id="TIGR00177">
    <property type="entry name" value="molyb_syn"/>
    <property type="match status" value="1"/>
</dbReference>
<dbReference type="InterPro" id="IPR008136">
    <property type="entry name" value="CinA_C"/>
</dbReference>
<dbReference type="NCBIfam" id="TIGR00199">
    <property type="entry name" value="PncC_domain"/>
    <property type="match status" value="1"/>
</dbReference>
<dbReference type="PIRSF" id="PIRSF006728">
    <property type="entry name" value="CinA"/>
    <property type="match status" value="1"/>
</dbReference>
<dbReference type="SUPFAM" id="SSF142433">
    <property type="entry name" value="CinA-like"/>
    <property type="match status" value="1"/>
</dbReference>
<dbReference type="Pfam" id="PF02464">
    <property type="entry name" value="CinA"/>
    <property type="match status" value="1"/>
</dbReference>
<reference evidence="3 4" key="1">
    <citation type="submission" date="2020-08" db="EMBL/GenBank/DDBJ databases">
        <title>Genomic Encyclopedia of Type Strains, Phase IV (KMG-IV): sequencing the most valuable type-strain genomes for metagenomic binning, comparative biology and taxonomic classification.</title>
        <authorList>
            <person name="Goeker M."/>
        </authorList>
    </citation>
    <scope>NUCLEOTIDE SEQUENCE [LARGE SCALE GENOMIC DNA]</scope>
    <source>
        <strain evidence="3 4">DSM 19612</strain>
    </source>
</reference>
<sequence length="421" mass="46894">MKNVNAEIISVGSELLLGQIADTNAQWISQQLAEIGINVYFHHTVGDNEARLTEVMTLAQKRSDLVIVTGGLGPTDDDLTRDVAAKVLQKNLVVEESILEKIEQYFVKNNIAMSENNRKQAVVFKEGIILPNEEGMAQGMYVEHEKKSWIFLPGVPREMKSIMVKHGFPFLQKKYQMNKQIVSKVLRFIGIGESILEDRLSDIIREQTNPTIAPLAGEGEVMLRLTASCQNEAEGFAFIQVVEDKILARVGKYHYGTNDDTLESTVLQLLKQLNLSIASAESITGGRFIDRIISLPGASQVVPGSIVCYQREVKEKVLKIDEQLIEKYGTISEQCATKMAENIQQMMNSTIGISFTGNAGPDMSENKPVGTVFIGLKIGTKEVVCKKYQFTGVRNTIRNRAVKKGLELIYHYLKNNNLPTV</sequence>
<dbReference type="InterPro" id="IPR050101">
    <property type="entry name" value="CinA"/>
</dbReference>
<dbReference type="GO" id="GO:0016787">
    <property type="term" value="F:hydrolase activity"/>
    <property type="evidence" value="ECO:0007669"/>
    <property type="project" value="UniProtKB-KW"/>
</dbReference>
<keyword evidence="3" id="KW-0378">Hydrolase</keyword>
<dbReference type="NCBIfam" id="TIGR00200">
    <property type="entry name" value="cinA_nterm"/>
    <property type="match status" value="1"/>
</dbReference>
<evidence type="ECO:0000313" key="4">
    <source>
        <dbReference type="Proteomes" id="UP000581688"/>
    </source>
</evidence>
<accession>A0A841Q395</accession>
<evidence type="ECO:0000259" key="2">
    <source>
        <dbReference type="SMART" id="SM00852"/>
    </source>
</evidence>
<dbReference type="CDD" id="cd00885">
    <property type="entry name" value="cinA"/>
    <property type="match status" value="1"/>
</dbReference>
<comment type="similarity">
    <text evidence="1">Belongs to the CinA family.</text>
</comment>
<dbReference type="InterPro" id="IPR008135">
    <property type="entry name" value="Competence-induced_CinA"/>
</dbReference>